<feature type="compositionally biased region" description="Basic and acidic residues" evidence="6">
    <location>
        <begin position="382"/>
        <end position="412"/>
    </location>
</feature>
<reference evidence="8 9" key="1">
    <citation type="submission" date="2019-03" db="EMBL/GenBank/DDBJ databases">
        <title>Genomic Encyclopedia of Archaeal and Bacterial Type Strains, Phase II (KMG-II): from individual species to whole genera.</title>
        <authorList>
            <person name="Goeker M."/>
        </authorList>
    </citation>
    <scope>NUCLEOTIDE SEQUENCE [LARGE SCALE GENOMIC DNA]</scope>
    <source>
        <strain evidence="8 9">DSM 24323</strain>
    </source>
</reference>
<feature type="compositionally biased region" description="Low complexity" evidence="6">
    <location>
        <begin position="306"/>
        <end position="322"/>
    </location>
</feature>
<feature type="compositionally biased region" description="Polar residues" evidence="6">
    <location>
        <begin position="288"/>
        <end position="297"/>
    </location>
</feature>
<keyword evidence="3 7" id="KW-0812">Transmembrane</keyword>
<proteinExistence type="predicted"/>
<dbReference type="RefSeq" id="WP_166649124.1">
    <property type="nucleotide sequence ID" value="NZ_SOAW01000001.1"/>
</dbReference>
<dbReference type="InterPro" id="IPR017039">
    <property type="entry name" value="Virul_fac_BrkB"/>
</dbReference>
<evidence type="ECO:0000256" key="6">
    <source>
        <dbReference type="SAM" id="MobiDB-lite"/>
    </source>
</evidence>
<keyword evidence="4 7" id="KW-1133">Transmembrane helix</keyword>
<keyword evidence="2" id="KW-1003">Cell membrane</keyword>
<evidence type="ECO:0000313" key="9">
    <source>
        <dbReference type="Proteomes" id="UP000295371"/>
    </source>
</evidence>
<evidence type="ECO:0000256" key="2">
    <source>
        <dbReference type="ARBA" id="ARBA00022475"/>
    </source>
</evidence>
<evidence type="ECO:0000256" key="5">
    <source>
        <dbReference type="ARBA" id="ARBA00023136"/>
    </source>
</evidence>
<dbReference type="AlphaFoldDB" id="A0A4R7J771"/>
<gene>
    <name evidence="8" type="ORF">CLV29_0885</name>
</gene>
<comment type="subcellular location">
    <subcellularLocation>
        <location evidence="1">Cell membrane</location>
        <topology evidence="1">Multi-pass membrane protein</topology>
    </subcellularLocation>
</comment>
<feature type="transmembrane region" description="Helical" evidence="7">
    <location>
        <begin position="145"/>
        <end position="166"/>
    </location>
</feature>
<dbReference type="PANTHER" id="PTHR30213:SF0">
    <property type="entry name" value="UPF0761 MEMBRANE PROTEIN YIHY"/>
    <property type="match status" value="1"/>
</dbReference>
<accession>A0A4R7J771</accession>
<feature type="transmembrane region" description="Helical" evidence="7">
    <location>
        <begin position="247"/>
        <end position="270"/>
    </location>
</feature>
<organism evidence="8 9">
    <name type="scientific">Naumannella halotolerans</name>
    <dbReference type="NCBI Taxonomy" id="993414"/>
    <lineage>
        <taxon>Bacteria</taxon>
        <taxon>Bacillati</taxon>
        <taxon>Actinomycetota</taxon>
        <taxon>Actinomycetes</taxon>
        <taxon>Propionibacteriales</taxon>
        <taxon>Propionibacteriaceae</taxon>
        <taxon>Naumannella</taxon>
    </lineage>
</organism>
<evidence type="ECO:0000313" key="8">
    <source>
        <dbReference type="EMBL" id="TDT33280.1"/>
    </source>
</evidence>
<name>A0A4R7J771_9ACTN</name>
<dbReference type="Pfam" id="PF03631">
    <property type="entry name" value="Virul_fac_BrkB"/>
    <property type="match status" value="1"/>
</dbReference>
<keyword evidence="9" id="KW-1185">Reference proteome</keyword>
<comment type="caution">
    <text evidence="8">The sequence shown here is derived from an EMBL/GenBank/DDBJ whole genome shotgun (WGS) entry which is preliminary data.</text>
</comment>
<dbReference type="GO" id="GO:0005886">
    <property type="term" value="C:plasma membrane"/>
    <property type="evidence" value="ECO:0007669"/>
    <property type="project" value="UniProtKB-SubCell"/>
</dbReference>
<feature type="region of interest" description="Disordered" evidence="6">
    <location>
        <begin position="283"/>
        <end position="424"/>
    </location>
</feature>
<evidence type="ECO:0000256" key="7">
    <source>
        <dbReference type="SAM" id="Phobius"/>
    </source>
</evidence>
<dbReference type="EMBL" id="SOAW01000001">
    <property type="protein sequence ID" value="TDT33280.1"/>
    <property type="molecule type" value="Genomic_DNA"/>
</dbReference>
<keyword evidence="5 7" id="KW-0472">Membrane</keyword>
<dbReference type="PANTHER" id="PTHR30213">
    <property type="entry name" value="INNER MEMBRANE PROTEIN YHJD"/>
    <property type="match status" value="1"/>
</dbReference>
<protein>
    <submittedName>
        <fullName evidence="8">Membrane protein</fullName>
    </submittedName>
</protein>
<feature type="transmembrane region" description="Helical" evidence="7">
    <location>
        <begin position="186"/>
        <end position="207"/>
    </location>
</feature>
<evidence type="ECO:0000256" key="3">
    <source>
        <dbReference type="ARBA" id="ARBA00022692"/>
    </source>
</evidence>
<sequence>MIRAALAKLPRRAWSVTVQVIHDCISFRMIGLAAESAFFALLSLPPIVFALVGMIGFAVNRFEPATIDEIRDQILGIAEQFLTSETIDSLIAPTIDEVLSSGRFDVVSIGFVIALWTGSRAIAVLIETVTLMYGLENRGFVRQRALSFLAFLAMLIAGAILIPLMLSGPQLIADLLPTRLEWLVDLYWPVVGLGLLAMVTTMFFVAVPRRERWIGHLPGAVWTVLMWVFGSQLLRVVLAISSDSTSIYGPLAAPIALLLWLYLMSLAILIGASLNSAISPLADPDTGSGETDPSTADPNAEDSDPTDSNPTDSNPTDSNPTDADISGPNDADISGPNDADISGPNDAHPTDADVSGSTDEDECGRTARAAPGASSPSNPETTKPDSGTHPDTSNRDTSNRDTSNRDTTHPDDAAPLGNGHPRTH</sequence>
<feature type="transmembrane region" description="Helical" evidence="7">
    <location>
        <begin position="219"/>
        <end position="241"/>
    </location>
</feature>
<evidence type="ECO:0000256" key="4">
    <source>
        <dbReference type="ARBA" id="ARBA00022989"/>
    </source>
</evidence>
<feature type="transmembrane region" description="Helical" evidence="7">
    <location>
        <begin position="37"/>
        <end position="59"/>
    </location>
</feature>
<evidence type="ECO:0000256" key="1">
    <source>
        <dbReference type="ARBA" id="ARBA00004651"/>
    </source>
</evidence>
<dbReference type="Proteomes" id="UP000295371">
    <property type="component" value="Unassembled WGS sequence"/>
</dbReference>
<feature type="transmembrane region" description="Helical" evidence="7">
    <location>
        <begin position="109"/>
        <end position="133"/>
    </location>
</feature>